<evidence type="ECO:0000256" key="1">
    <source>
        <dbReference type="ARBA" id="ARBA00012513"/>
    </source>
</evidence>
<dbReference type="Gene3D" id="3.30.200.20">
    <property type="entry name" value="Phosphorylase Kinase, domain 1"/>
    <property type="match status" value="1"/>
</dbReference>
<evidence type="ECO:0000259" key="8">
    <source>
        <dbReference type="PROSITE" id="PS50011"/>
    </source>
</evidence>
<name>A0A6I6ACC3_9PLAN</name>
<dbReference type="SUPFAM" id="SSF52047">
    <property type="entry name" value="RNI-like"/>
    <property type="match status" value="2"/>
</dbReference>
<dbReference type="PROSITE" id="PS00108">
    <property type="entry name" value="PROTEIN_KINASE_ST"/>
    <property type="match status" value="1"/>
</dbReference>
<sequence>MTSPEENQNYAPGLNKQLRINAVCEQFEDEWNHGSPPEIKKYLDDSERSDRSELLFELLSIDSHWRWIKKQKLSQAEYELLLADDLDMIQEFFNKRASSFQAGIQQISDTSLLSLEEMQLILKSIPVTNRPTTVQELIEVLIQHNKLTAYQARQISEGTIKGLVLGDYLVLDVIGAGGMGQVYLAEHRRMNRRVALKTLPDAIAQDSQSVLRFEREVRAAAKLLHPNIVTAHDAGESDNLHYLVMEWVDGIDLSKHVKQHGKLPVAQAVNYVLQAAKALEYAHGEGIIHRDIKPANLILDEKGTIKILDMGLARMDSTDAGKTRTDLTSTGMVMGTIDYMAPEQALDSKLADARSDIYSLGCLLHYLLTGKVIYDGDTILKKIFAHRETIAPSLTATHPDIPVSLDTVFQKMVAKDPEDRQQSMSQVIHELEACGCVESPSHHKLSSDAGSDASSDKLFDGQQAGEVFDATHKSPNHFVAGDQNTQFGSVAGEIIQGTNNSETAEQQKLSFRKRMILTSLICLVGISGLSWSAGVFSPVGQKTEKNENVTTAHTPQRIPQSLTDPQKRLAEFGIQNEVTDVFWTSNENIFFGPGSELKQLPQERIAVCQIMIDWNQIKSNFEWKALGRVSSLEKLVSNTPVPVAILEQLKGIRRLHLSKAQLSDREILSISKYPDLHTFTLYSNLDVTDVACDSLAKIASLRELDINATGIAGEGLKKLTVLPNLYFLSIGLGKGISIEDLNSLQLFKSLKSLSLHNAPYDQELVKKLGKLNSLRSLHLNSPDWSETEIARLQELLPDCSIIHSSSPAYVADQKVAQWVVDNKGTFSLHGSSYQKFRHLPKEKSFSLESIDVVGTDGMNLNSTELNQLRSLESLVLMKMKSSDDGLAKISDLSTLRYLVLSYSDVSFSGLEKIKRLKQLEGLHLKACWNVSDNALQHLSGLTQLTSLVLGQTPLTDLGLKHVGQVLGLQELLLDSCKEISSAGIGHLVSLPRLRFLDLNETQIDDSAISHLKKMKGLRVLKIYNTKITADGAKRLQSALPECVVFHESLEHVPWTGLPEYKSEN</sequence>
<dbReference type="SUPFAM" id="SSF56112">
    <property type="entry name" value="Protein kinase-like (PK-like)"/>
    <property type="match status" value="1"/>
</dbReference>
<dbReference type="InterPro" id="IPR017441">
    <property type="entry name" value="Protein_kinase_ATP_BS"/>
</dbReference>
<evidence type="ECO:0000256" key="4">
    <source>
        <dbReference type="ARBA" id="ARBA00022741"/>
    </source>
</evidence>
<evidence type="ECO:0000256" key="3">
    <source>
        <dbReference type="ARBA" id="ARBA00022679"/>
    </source>
</evidence>
<evidence type="ECO:0000256" key="5">
    <source>
        <dbReference type="ARBA" id="ARBA00022777"/>
    </source>
</evidence>
<reference evidence="9 10" key="1">
    <citation type="submission" date="2019-09" db="EMBL/GenBank/DDBJ databases">
        <title>Gimesia benthica sp. nov., a novel bacterium isolated from deep-sea water of the Northwest Indian Ocean.</title>
        <authorList>
            <person name="Dai X."/>
        </authorList>
    </citation>
    <scope>NUCLEOTIDE SEQUENCE [LARGE SCALE GENOMIC DNA]</scope>
    <source>
        <strain evidence="9 10">E7</strain>
    </source>
</reference>
<feature type="binding site" evidence="7">
    <location>
        <position position="197"/>
    </location>
    <ligand>
        <name>ATP</name>
        <dbReference type="ChEBI" id="CHEBI:30616"/>
    </ligand>
</feature>
<dbReference type="RefSeq" id="WP_155364579.1">
    <property type="nucleotide sequence ID" value="NZ_CP043930.1"/>
</dbReference>
<dbReference type="CDD" id="cd14014">
    <property type="entry name" value="STKc_PknB_like"/>
    <property type="match status" value="1"/>
</dbReference>
<evidence type="ECO:0000256" key="2">
    <source>
        <dbReference type="ARBA" id="ARBA00022527"/>
    </source>
</evidence>
<gene>
    <name evidence="9" type="ORF">F1728_13635</name>
</gene>
<organism evidence="9 10">
    <name type="scientific">Gimesia benthica</name>
    <dbReference type="NCBI Taxonomy" id="2608982"/>
    <lineage>
        <taxon>Bacteria</taxon>
        <taxon>Pseudomonadati</taxon>
        <taxon>Planctomycetota</taxon>
        <taxon>Planctomycetia</taxon>
        <taxon>Planctomycetales</taxon>
        <taxon>Planctomycetaceae</taxon>
        <taxon>Gimesia</taxon>
    </lineage>
</organism>
<dbReference type="InterPro" id="IPR011009">
    <property type="entry name" value="Kinase-like_dom_sf"/>
</dbReference>
<evidence type="ECO:0000256" key="7">
    <source>
        <dbReference type="PROSITE-ProRule" id="PRU10141"/>
    </source>
</evidence>
<proteinExistence type="predicted"/>
<dbReference type="Proteomes" id="UP000427281">
    <property type="component" value="Chromosome"/>
</dbReference>
<dbReference type="Pfam" id="PF25372">
    <property type="entry name" value="DUF7885"/>
    <property type="match status" value="1"/>
</dbReference>
<keyword evidence="5 9" id="KW-0418">Kinase</keyword>
<dbReference type="InterPro" id="IPR008271">
    <property type="entry name" value="Ser/Thr_kinase_AS"/>
</dbReference>
<protein>
    <recommendedName>
        <fullName evidence="1">non-specific serine/threonine protein kinase</fullName>
        <ecNumber evidence="1">2.7.11.1</ecNumber>
    </recommendedName>
</protein>
<dbReference type="SMART" id="SM00220">
    <property type="entry name" value="S_TKc"/>
    <property type="match status" value="1"/>
</dbReference>
<dbReference type="EMBL" id="CP043930">
    <property type="protein sequence ID" value="QGQ23656.1"/>
    <property type="molecule type" value="Genomic_DNA"/>
</dbReference>
<dbReference type="PANTHER" id="PTHR43289">
    <property type="entry name" value="MITOGEN-ACTIVATED PROTEIN KINASE KINASE KINASE 20-RELATED"/>
    <property type="match status" value="1"/>
</dbReference>
<dbReference type="AlphaFoldDB" id="A0A6I6ACC3"/>
<dbReference type="GO" id="GO:0004674">
    <property type="term" value="F:protein serine/threonine kinase activity"/>
    <property type="evidence" value="ECO:0007669"/>
    <property type="project" value="UniProtKB-KW"/>
</dbReference>
<dbReference type="KEGG" id="gim:F1728_13635"/>
<keyword evidence="4 7" id="KW-0547">Nucleotide-binding</keyword>
<dbReference type="Gene3D" id="3.80.10.10">
    <property type="entry name" value="Ribonuclease Inhibitor"/>
    <property type="match status" value="4"/>
</dbReference>
<evidence type="ECO:0000313" key="10">
    <source>
        <dbReference type="Proteomes" id="UP000427281"/>
    </source>
</evidence>
<dbReference type="Gene3D" id="1.10.510.10">
    <property type="entry name" value="Transferase(Phosphotransferase) domain 1"/>
    <property type="match status" value="1"/>
</dbReference>
<keyword evidence="10" id="KW-1185">Reference proteome</keyword>
<evidence type="ECO:0000313" key="9">
    <source>
        <dbReference type="EMBL" id="QGQ23656.1"/>
    </source>
</evidence>
<dbReference type="SMART" id="SM00368">
    <property type="entry name" value="LRR_RI"/>
    <property type="match status" value="2"/>
</dbReference>
<dbReference type="InterPro" id="IPR000719">
    <property type="entry name" value="Prot_kinase_dom"/>
</dbReference>
<dbReference type="Pfam" id="PF00069">
    <property type="entry name" value="Pkinase"/>
    <property type="match status" value="1"/>
</dbReference>
<dbReference type="PROSITE" id="PS00107">
    <property type="entry name" value="PROTEIN_KINASE_ATP"/>
    <property type="match status" value="1"/>
</dbReference>
<dbReference type="FunFam" id="1.10.510.10:FF:000021">
    <property type="entry name" value="Serine/threonine protein kinase"/>
    <property type="match status" value="1"/>
</dbReference>
<evidence type="ECO:0000256" key="6">
    <source>
        <dbReference type="ARBA" id="ARBA00022840"/>
    </source>
</evidence>
<dbReference type="InterPro" id="IPR032675">
    <property type="entry name" value="LRR_dom_sf"/>
</dbReference>
<keyword evidence="2" id="KW-0723">Serine/threonine-protein kinase</keyword>
<dbReference type="PANTHER" id="PTHR43289:SF6">
    <property type="entry name" value="SERINE_THREONINE-PROTEIN KINASE NEKL-3"/>
    <property type="match status" value="1"/>
</dbReference>
<dbReference type="InterPro" id="IPR057207">
    <property type="entry name" value="FBXL15_LRR"/>
</dbReference>
<keyword evidence="3" id="KW-0808">Transferase</keyword>
<feature type="domain" description="Protein kinase" evidence="8">
    <location>
        <begin position="168"/>
        <end position="432"/>
    </location>
</feature>
<keyword evidence="6 7" id="KW-0067">ATP-binding</keyword>
<accession>A0A6I6ACC3</accession>
<dbReference type="PROSITE" id="PS50011">
    <property type="entry name" value="PROTEIN_KINASE_DOM"/>
    <property type="match status" value="1"/>
</dbReference>
<dbReference type="GO" id="GO:0005524">
    <property type="term" value="F:ATP binding"/>
    <property type="evidence" value="ECO:0007669"/>
    <property type="project" value="UniProtKB-UniRule"/>
</dbReference>
<dbReference type="EC" id="2.7.11.1" evidence="1"/>